<dbReference type="GeneID" id="67041819"/>
<evidence type="ECO:0000313" key="2">
    <source>
        <dbReference type="Proteomes" id="UP001254770"/>
    </source>
</evidence>
<gene>
    <name evidence="1" type="ORF">P7D69_20595</name>
</gene>
<proteinExistence type="predicted"/>
<comment type="caution">
    <text evidence="1">The sequence shown here is derived from an EMBL/GenBank/DDBJ whole genome shotgun (WGS) entry which is preliminary data.</text>
</comment>
<dbReference type="AlphaFoldDB" id="A0AAP5KFJ1"/>
<evidence type="ECO:0000313" key="1">
    <source>
        <dbReference type="EMBL" id="MDT2546732.1"/>
    </source>
</evidence>
<organism evidence="1 2">
    <name type="scientific">Enterococcus raffinosus</name>
    <dbReference type="NCBI Taxonomy" id="71452"/>
    <lineage>
        <taxon>Bacteria</taxon>
        <taxon>Bacillati</taxon>
        <taxon>Bacillota</taxon>
        <taxon>Bacilli</taxon>
        <taxon>Lactobacillales</taxon>
        <taxon>Enterococcaceae</taxon>
        <taxon>Enterococcus</taxon>
    </lineage>
</organism>
<name>A0AAP5KFJ1_9ENTE</name>
<sequence>MDYELVSVIKPTNNIWQSQKKRLITNKGKVISLSPSPTFNKLKESEGVEGINILDHLTQRNHHSNAFLFFNQIPTVSTAEVYMNEDRSISVINDGDEIGQVVTYPETRRHVKEVNYLNRDGTTDFIEEYADDGALYSNIHFFNDAVQEIDFFDSQQHPIVQYFFYEGQINLVTIRDKNTGKVSNKYSSLVQFLADQVANIVTEEDRVSIAYMGLELFSLSQTKSDNVLYLSESPFTNTGDIKENLLSILENRISYIKEVKMLKTQYQKLTNKNVCLDKVTIID</sequence>
<dbReference type="RefSeq" id="WP_070509692.1">
    <property type="nucleotide sequence ID" value="NZ_CP072889.1"/>
</dbReference>
<accession>A0AAP5KFJ1</accession>
<reference evidence="1" key="1">
    <citation type="submission" date="2023-03" db="EMBL/GenBank/DDBJ databases">
        <authorList>
            <person name="Shen W."/>
            <person name="Cai J."/>
        </authorList>
    </citation>
    <scope>NUCLEOTIDE SEQUENCE</scope>
    <source>
        <strain evidence="1">Y15</strain>
    </source>
</reference>
<protein>
    <submittedName>
        <fullName evidence="1">Uncharacterized protein</fullName>
    </submittedName>
</protein>
<dbReference type="EMBL" id="JARPXL010000043">
    <property type="protein sequence ID" value="MDT2546732.1"/>
    <property type="molecule type" value="Genomic_DNA"/>
</dbReference>
<dbReference type="Proteomes" id="UP001254770">
    <property type="component" value="Unassembled WGS sequence"/>
</dbReference>